<gene>
    <name evidence="1" type="ORF">B0J15DRAFT_201201</name>
</gene>
<name>A0A9P9KYQ6_FUSSL</name>
<dbReference type="InterPro" id="IPR051159">
    <property type="entry name" value="Hexapeptide_acetyltransf"/>
</dbReference>
<sequence>MPTKVNSGDILIAVGSSAGLEGVFDQASDAQVKEARNRCPAAFRDLLIPNDPGVAKVAIFKHYPFFREMREGEDEPVIDGPLIEGPVHVDYGFRINISNFANMLGNCIIIYTPFSEVRFGEHSGINPGLTIIDAERPQGVNDKNGKPLTDGRKAFRPGVEIGHHSKVGHRSVVTQSVPPYHYVKGNPAVVVKKFDKSIASGTEDIHFSDQLAEWGVKRSRADGRYHG</sequence>
<dbReference type="OrthoDB" id="25818at2759"/>
<dbReference type="Proteomes" id="UP000736672">
    <property type="component" value="Unassembled WGS sequence"/>
</dbReference>
<dbReference type="GO" id="GO:0008374">
    <property type="term" value="F:O-acyltransferase activity"/>
    <property type="evidence" value="ECO:0007669"/>
    <property type="project" value="TreeGrafter"/>
</dbReference>
<comment type="caution">
    <text evidence="1">The sequence shown here is derived from an EMBL/GenBank/DDBJ whole genome shotgun (WGS) entry which is preliminary data.</text>
</comment>
<proteinExistence type="predicted"/>
<dbReference type="AlphaFoldDB" id="A0A9P9KYQ6"/>
<evidence type="ECO:0000313" key="1">
    <source>
        <dbReference type="EMBL" id="KAH7271004.1"/>
    </source>
</evidence>
<organism evidence="1 2">
    <name type="scientific">Fusarium solani</name>
    <name type="common">Filamentous fungus</name>
    <dbReference type="NCBI Taxonomy" id="169388"/>
    <lineage>
        <taxon>Eukaryota</taxon>
        <taxon>Fungi</taxon>
        <taxon>Dikarya</taxon>
        <taxon>Ascomycota</taxon>
        <taxon>Pezizomycotina</taxon>
        <taxon>Sordariomycetes</taxon>
        <taxon>Hypocreomycetidae</taxon>
        <taxon>Hypocreales</taxon>
        <taxon>Nectriaceae</taxon>
        <taxon>Fusarium</taxon>
        <taxon>Fusarium solani species complex</taxon>
    </lineage>
</organism>
<reference evidence="1" key="1">
    <citation type="journal article" date="2021" name="Nat. Commun.">
        <title>Genetic determinants of endophytism in the Arabidopsis root mycobiome.</title>
        <authorList>
            <person name="Mesny F."/>
            <person name="Miyauchi S."/>
            <person name="Thiergart T."/>
            <person name="Pickel B."/>
            <person name="Atanasova L."/>
            <person name="Karlsson M."/>
            <person name="Huettel B."/>
            <person name="Barry K.W."/>
            <person name="Haridas S."/>
            <person name="Chen C."/>
            <person name="Bauer D."/>
            <person name="Andreopoulos W."/>
            <person name="Pangilinan J."/>
            <person name="LaButti K."/>
            <person name="Riley R."/>
            <person name="Lipzen A."/>
            <person name="Clum A."/>
            <person name="Drula E."/>
            <person name="Henrissat B."/>
            <person name="Kohler A."/>
            <person name="Grigoriev I.V."/>
            <person name="Martin F.M."/>
            <person name="Hacquard S."/>
        </authorList>
    </citation>
    <scope>NUCLEOTIDE SEQUENCE</scope>
    <source>
        <strain evidence="1">FSSC 5 MPI-SDFR-AT-0091</strain>
    </source>
</reference>
<dbReference type="SUPFAM" id="SSF51161">
    <property type="entry name" value="Trimeric LpxA-like enzymes"/>
    <property type="match status" value="1"/>
</dbReference>
<dbReference type="Gene3D" id="2.160.10.10">
    <property type="entry name" value="Hexapeptide repeat proteins"/>
    <property type="match status" value="1"/>
</dbReference>
<accession>A0A9P9KYQ6</accession>
<dbReference type="PANTHER" id="PTHR23416:SF54">
    <property type="entry name" value="ACETYLTRANSFERASE, CYSE_LACA_LPXA_NODL FAMILY (AFU_ORTHOLOGUE AFUA_2G08430)-RELATED"/>
    <property type="match status" value="1"/>
</dbReference>
<dbReference type="EMBL" id="JAGTJS010000004">
    <property type="protein sequence ID" value="KAH7271004.1"/>
    <property type="molecule type" value="Genomic_DNA"/>
</dbReference>
<keyword evidence="2" id="KW-1185">Reference proteome</keyword>
<dbReference type="PANTHER" id="PTHR23416">
    <property type="entry name" value="SIALIC ACID SYNTHASE-RELATED"/>
    <property type="match status" value="1"/>
</dbReference>
<protein>
    <submittedName>
        <fullName evidence="1">Uncharacterized protein</fullName>
    </submittedName>
</protein>
<dbReference type="InterPro" id="IPR011004">
    <property type="entry name" value="Trimer_LpxA-like_sf"/>
</dbReference>
<evidence type="ECO:0000313" key="2">
    <source>
        <dbReference type="Proteomes" id="UP000736672"/>
    </source>
</evidence>